<dbReference type="AlphaFoldDB" id="A0A6J4VH76"/>
<dbReference type="EMBL" id="CADCWM010000638">
    <property type="protein sequence ID" value="CAA9573517.1"/>
    <property type="molecule type" value="Genomic_DNA"/>
</dbReference>
<sequence length="131" mass="14891">MIEKADYRVHLCFGPTCSRFGPKELLSALEDEVRVQGLEDKVSIQLSACRQRCEQSPSLNVYPGPVFYNRLTPDAVRAIVRQHLSGGEPVAEWLFHPGLKPTRPPSAGARSAVTPTSRRHDDQPERKRRWW</sequence>
<proteinExistence type="predicted"/>
<organism evidence="2">
    <name type="scientific">uncultured Thermomicrobiales bacterium</name>
    <dbReference type="NCBI Taxonomy" id="1645740"/>
    <lineage>
        <taxon>Bacteria</taxon>
        <taxon>Pseudomonadati</taxon>
        <taxon>Thermomicrobiota</taxon>
        <taxon>Thermomicrobia</taxon>
        <taxon>Thermomicrobiales</taxon>
        <taxon>environmental samples</taxon>
    </lineage>
</organism>
<feature type="region of interest" description="Disordered" evidence="1">
    <location>
        <begin position="95"/>
        <end position="131"/>
    </location>
</feature>
<dbReference type="SUPFAM" id="SSF52833">
    <property type="entry name" value="Thioredoxin-like"/>
    <property type="match status" value="1"/>
</dbReference>
<name>A0A6J4VH76_9BACT</name>
<dbReference type="CDD" id="cd02980">
    <property type="entry name" value="TRX_Fd_family"/>
    <property type="match status" value="1"/>
</dbReference>
<reference evidence="2" key="1">
    <citation type="submission" date="2020-02" db="EMBL/GenBank/DDBJ databases">
        <authorList>
            <person name="Meier V. D."/>
        </authorList>
    </citation>
    <scope>NUCLEOTIDE SEQUENCE</scope>
    <source>
        <strain evidence="2">AVDCRST_MAG88</strain>
    </source>
</reference>
<evidence type="ECO:0000256" key="1">
    <source>
        <dbReference type="SAM" id="MobiDB-lite"/>
    </source>
</evidence>
<gene>
    <name evidence="2" type="ORF">AVDCRST_MAG88-2582</name>
</gene>
<evidence type="ECO:0000313" key="2">
    <source>
        <dbReference type="EMBL" id="CAA9573517.1"/>
    </source>
</evidence>
<dbReference type="InterPro" id="IPR036249">
    <property type="entry name" value="Thioredoxin-like_sf"/>
</dbReference>
<protein>
    <recommendedName>
        <fullName evidence="3">Ferredoxin, 2Fe-2S</fullName>
    </recommendedName>
</protein>
<accession>A0A6J4VH76</accession>
<dbReference type="Gene3D" id="3.40.30.10">
    <property type="entry name" value="Glutaredoxin"/>
    <property type="match status" value="1"/>
</dbReference>
<evidence type="ECO:0008006" key="3">
    <source>
        <dbReference type="Google" id="ProtNLM"/>
    </source>
</evidence>